<accession>A0A1H8UIC6</accession>
<dbReference type="AlphaFoldDB" id="A0A1H8UIC6"/>
<gene>
    <name evidence="1" type="ORF">SAMN05216333_1369</name>
</gene>
<name>A0A1H8UIC6_9PROT</name>
<dbReference type="Proteomes" id="UP000198814">
    <property type="component" value="Unassembled WGS sequence"/>
</dbReference>
<evidence type="ECO:0000313" key="2">
    <source>
        <dbReference type="Proteomes" id="UP000198814"/>
    </source>
</evidence>
<protein>
    <submittedName>
        <fullName evidence="1">Uncharacterized protein</fullName>
    </submittedName>
</protein>
<proteinExistence type="predicted"/>
<keyword evidence="2" id="KW-1185">Reference proteome</keyword>
<sequence>MTGMPADRLRTLHSQSGTTLCEMSTGKSFASPDNRTGGFLHLKEGIHFGFLSQQRNRPHHRYPAVNSMLIIDDARIW</sequence>
<dbReference type="EMBL" id="FODO01000036">
    <property type="protein sequence ID" value="SEP02992.1"/>
    <property type="molecule type" value="Genomic_DNA"/>
</dbReference>
<dbReference type="STRING" id="42354.SAMN05216333_1369"/>
<organism evidence="1 2">
    <name type="scientific">Nitrosomonas oligotropha</name>
    <dbReference type="NCBI Taxonomy" id="42354"/>
    <lineage>
        <taxon>Bacteria</taxon>
        <taxon>Pseudomonadati</taxon>
        <taxon>Pseudomonadota</taxon>
        <taxon>Betaproteobacteria</taxon>
        <taxon>Nitrosomonadales</taxon>
        <taxon>Nitrosomonadaceae</taxon>
        <taxon>Nitrosomonas</taxon>
    </lineage>
</organism>
<evidence type="ECO:0000313" key="1">
    <source>
        <dbReference type="EMBL" id="SEP02992.1"/>
    </source>
</evidence>
<reference evidence="2" key="1">
    <citation type="submission" date="2016-10" db="EMBL/GenBank/DDBJ databases">
        <authorList>
            <person name="Varghese N."/>
            <person name="Submissions S."/>
        </authorList>
    </citation>
    <scope>NUCLEOTIDE SEQUENCE [LARGE SCALE GENOMIC DNA]</scope>
    <source>
        <strain evidence="2">Nm76</strain>
    </source>
</reference>